<comment type="caution">
    <text evidence="8">The sequence shown here is derived from an EMBL/GenBank/DDBJ whole genome shotgun (WGS) entry which is preliminary data.</text>
</comment>
<reference evidence="8 9" key="1">
    <citation type="journal article" date="2019" name="Sci. Rep.">
        <title>A multi-omics analysis of the grapevine pathogen Lasiodiplodia theobromae reveals that temperature affects the expression of virulence- and pathogenicity-related genes.</title>
        <authorList>
            <person name="Felix C."/>
            <person name="Meneses R."/>
            <person name="Goncalves M.F.M."/>
            <person name="Tilleman L."/>
            <person name="Duarte A.S."/>
            <person name="Jorrin-Novo J.V."/>
            <person name="Van de Peer Y."/>
            <person name="Deforce D."/>
            <person name="Van Nieuwerburgh F."/>
            <person name="Esteves A.C."/>
            <person name="Alves A."/>
        </authorList>
    </citation>
    <scope>NUCLEOTIDE SEQUENCE [LARGE SCALE GENOMIC DNA]</scope>
    <source>
        <strain evidence="8 9">LA-SOL3</strain>
    </source>
</reference>
<organism evidence="8 9">
    <name type="scientific">Lasiodiplodia theobromae</name>
    <dbReference type="NCBI Taxonomy" id="45133"/>
    <lineage>
        <taxon>Eukaryota</taxon>
        <taxon>Fungi</taxon>
        <taxon>Dikarya</taxon>
        <taxon>Ascomycota</taxon>
        <taxon>Pezizomycotina</taxon>
        <taxon>Dothideomycetes</taxon>
        <taxon>Dothideomycetes incertae sedis</taxon>
        <taxon>Botryosphaeriales</taxon>
        <taxon>Botryosphaeriaceae</taxon>
        <taxon>Lasiodiplodia</taxon>
    </lineage>
</organism>
<gene>
    <name evidence="8" type="primary">ebgA</name>
    <name evidence="8" type="ORF">DBV05_g7827</name>
</gene>
<dbReference type="PANTHER" id="PTHR46323">
    <property type="entry name" value="BETA-GALACTOSIDASE"/>
    <property type="match status" value="1"/>
</dbReference>
<dbReference type="InterPro" id="IPR023232">
    <property type="entry name" value="Glyco_hydro_2_AS"/>
</dbReference>
<dbReference type="InterPro" id="IPR013783">
    <property type="entry name" value="Ig-like_fold"/>
</dbReference>
<evidence type="ECO:0000256" key="1">
    <source>
        <dbReference type="ARBA" id="ARBA00001412"/>
    </source>
</evidence>
<proteinExistence type="inferred from homology"/>
<dbReference type="GO" id="GO:0004565">
    <property type="term" value="F:beta-galactosidase activity"/>
    <property type="evidence" value="ECO:0007669"/>
    <property type="project" value="UniProtKB-EC"/>
</dbReference>
<dbReference type="EMBL" id="VCHE01000057">
    <property type="protein sequence ID" value="KAB2573544.1"/>
    <property type="molecule type" value="Genomic_DNA"/>
</dbReference>
<dbReference type="SUPFAM" id="SSF51445">
    <property type="entry name" value="(Trans)glycosidases"/>
    <property type="match status" value="1"/>
</dbReference>
<evidence type="ECO:0000256" key="4">
    <source>
        <dbReference type="ARBA" id="ARBA00022801"/>
    </source>
</evidence>
<dbReference type="PRINTS" id="PR00132">
    <property type="entry name" value="GLHYDRLASE2"/>
</dbReference>
<dbReference type="InterPro" id="IPR014718">
    <property type="entry name" value="GH-type_carb-bd"/>
</dbReference>
<protein>
    <recommendedName>
        <fullName evidence="3">beta-galactosidase</fullName>
        <ecNumber evidence="3">3.2.1.23</ecNumber>
    </recommendedName>
    <alternativeName>
        <fullName evidence="6">Lactase</fullName>
    </alternativeName>
</protein>
<dbReference type="InterPro" id="IPR036156">
    <property type="entry name" value="Beta-gal/glucu_dom_sf"/>
</dbReference>
<dbReference type="InterPro" id="IPR017853">
    <property type="entry name" value="GH"/>
</dbReference>
<keyword evidence="9" id="KW-1185">Reference proteome</keyword>
<dbReference type="SMART" id="SM01038">
    <property type="entry name" value="Bgal_small_N"/>
    <property type="match status" value="1"/>
</dbReference>
<evidence type="ECO:0000313" key="8">
    <source>
        <dbReference type="EMBL" id="KAB2573544.1"/>
    </source>
</evidence>
<dbReference type="Gene3D" id="2.70.98.10">
    <property type="match status" value="1"/>
</dbReference>
<keyword evidence="5" id="KW-0326">Glycosidase</keyword>
<dbReference type="Pfam" id="PF02837">
    <property type="entry name" value="Glyco_hydro_2_N"/>
    <property type="match status" value="1"/>
</dbReference>
<comment type="catalytic activity">
    <reaction evidence="1">
        <text>Hydrolysis of terminal non-reducing beta-D-galactose residues in beta-D-galactosides.</text>
        <dbReference type="EC" id="3.2.1.23"/>
    </reaction>
</comment>
<dbReference type="InterPro" id="IPR006101">
    <property type="entry name" value="Glyco_hydro_2"/>
</dbReference>
<dbReference type="InterPro" id="IPR004199">
    <property type="entry name" value="B-gal_small/dom_5"/>
</dbReference>
<dbReference type="PANTHER" id="PTHR46323:SF2">
    <property type="entry name" value="BETA-GALACTOSIDASE"/>
    <property type="match status" value="1"/>
</dbReference>
<dbReference type="SUPFAM" id="SSF49303">
    <property type="entry name" value="beta-Galactosidase/glucuronidase domain"/>
    <property type="match status" value="2"/>
</dbReference>
<dbReference type="Pfam" id="PF00703">
    <property type="entry name" value="Glyco_hydro_2"/>
    <property type="match status" value="1"/>
</dbReference>
<dbReference type="PROSITE" id="PS00608">
    <property type="entry name" value="GLYCOSYL_HYDROL_F2_2"/>
    <property type="match status" value="1"/>
</dbReference>
<dbReference type="Gene3D" id="3.20.20.80">
    <property type="entry name" value="Glycosidases"/>
    <property type="match status" value="1"/>
</dbReference>
<keyword evidence="4" id="KW-0378">Hydrolase</keyword>
<dbReference type="Gene3D" id="2.60.40.10">
    <property type="entry name" value="Immunoglobulins"/>
    <property type="match status" value="2"/>
</dbReference>
<dbReference type="InterPro" id="IPR032312">
    <property type="entry name" value="LacZ_4"/>
</dbReference>
<evidence type="ECO:0000259" key="7">
    <source>
        <dbReference type="SMART" id="SM01038"/>
    </source>
</evidence>
<dbReference type="SUPFAM" id="SSF74650">
    <property type="entry name" value="Galactose mutarotase-like"/>
    <property type="match status" value="1"/>
</dbReference>
<evidence type="ECO:0000313" key="9">
    <source>
        <dbReference type="Proteomes" id="UP000325902"/>
    </source>
</evidence>
<dbReference type="SUPFAM" id="SSF49785">
    <property type="entry name" value="Galactose-binding domain-like"/>
    <property type="match status" value="1"/>
</dbReference>
<name>A0A5N5D8F1_9PEZI</name>
<evidence type="ECO:0000256" key="6">
    <source>
        <dbReference type="ARBA" id="ARBA00032230"/>
    </source>
</evidence>
<dbReference type="EC" id="3.2.1.23" evidence="3"/>
<dbReference type="InterPro" id="IPR011013">
    <property type="entry name" value="Gal_mutarotase_sf_dom"/>
</dbReference>
<evidence type="ECO:0000256" key="3">
    <source>
        <dbReference type="ARBA" id="ARBA00012756"/>
    </source>
</evidence>
<evidence type="ECO:0000256" key="2">
    <source>
        <dbReference type="ARBA" id="ARBA00007401"/>
    </source>
</evidence>
<dbReference type="AlphaFoldDB" id="A0A5N5D8F1"/>
<sequence>MATFKVKSLDSGQPPDWSNLEVLHRNTLPPRAHFFNYASPSAALSYDPAQSESTLSLNGQWKFNYAPSPNRVPDGFHQPEFNAAAWSEIEVPSMWQMEGYGKPHYTNEPYPFPVDPPHVPMDDNPTGSYRRTFKVPGEWVGRQVRLRFEGVDSAFHVWVNGKEVGYSQGARNPSEFDITPFLDFEGENTLAVSVYQWSDGSYLEDQDQWWLSGIFRDVNLLAFPKTHIQDFFVQTLLDDQYRDAVLKLDVTVSGPGSINIQLLDADKTTVVLSTTLQASSASTVTTSHPIPTPHKWTAEDPYLYHLVLTFNDQQQTLAHRVGFRTATIRNGIFTVNGSRILFRGANRHEHHPTRGRAVGEQLLRHDLLLMKRHNINAIRTCHQPNDPLLYSLADELGFWVMDEADLETHGFACVEEAALAEADRRRPYEERKKMIYGAAARWTSDNAVWEKAYVDRMKQMVERDKNHACVVMWSLGNEAFYGRNHRAMYAWAKERDPGRVVHYEGDTQAETVDLWSWMYPRHDALREFAEGWDGVKPLVLCEFAHAMGNGPGAFREYMDLFYEHPCLQGGWVWEWANHGLEHTTPDGETYYGYGGDFGDTPNDGTFVMDGLVRSDHSPAPGLLEYKKAIEPVQLIAADAVSATVVNRYDFLTLDHLSCRVAVLGDGFVEQLGETVVPTVLPGAQGAVALPNGLADAAASRPGSYLQLSWTLNQDTAWAAAGHEVAKHQHLLTPFPADEDERPASSSSAAPIAATAAAADLVITGPVSTWRFDLSTGLLASWKKKRPAAPAAPAVSEGQGASGGKEGLELLHSPPTLTFHRAPTDNDLGGAAKDWDEKLLHLARPHCRSARWHTDDSDARTVVVETQHRYAPPVLEWCVWVETKYVFYSTGEEDADADAVRIEVHARAEGKNLPQTFARLGWEFGLSPEAGVERAEWFGRGAGEGYRDKKLSQAVGNWGARIEGDGEGNVLWTEYEVPQEGGNRTDVRWVRFLGAEGGRRLTARFVGGEGNFSASHYQAEDVAEAGHPWELRKRRREEVVVRLDVEHQGLGTESCGPGALEEHQLKVGEGSEWEWGMVLS</sequence>
<dbReference type="InterPro" id="IPR006102">
    <property type="entry name" value="Ig-like_GH2"/>
</dbReference>
<dbReference type="InterPro" id="IPR006104">
    <property type="entry name" value="Glyco_hydro_2_N"/>
</dbReference>
<evidence type="ECO:0000256" key="5">
    <source>
        <dbReference type="ARBA" id="ARBA00023295"/>
    </source>
</evidence>
<dbReference type="Pfam" id="PF02836">
    <property type="entry name" value="Glyco_hydro_2_C"/>
    <property type="match status" value="1"/>
</dbReference>
<comment type="similarity">
    <text evidence="2">Belongs to the glycosyl hydrolase 2 family.</text>
</comment>
<dbReference type="Gene3D" id="2.60.120.260">
    <property type="entry name" value="Galactose-binding domain-like"/>
    <property type="match status" value="1"/>
</dbReference>
<dbReference type="Proteomes" id="UP000325902">
    <property type="component" value="Unassembled WGS sequence"/>
</dbReference>
<dbReference type="FunFam" id="3.20.20.80:FF:000018">
    <property type="entry name" value="Beta-galactosidase"/>
    <property type="match status" value="1"/>
</dbReference>
<dbReference type="GO" id="GO:0009341">
    <property type="term" value="C:beta-galactosidase complex"/>
    <property type="evidence" value="ECO:0007669"/>
    <property type="project" value="InterPro"/>
</dbReference>
<dbReference type="InterPro" id="IPR006103">
    <property type="entry name" value="Glyco_hydro_2_cat"/>
</dbReference>
<dbReference type="Pfam" id="PF16353">
    <property type="entry name" value="LacZ_4"/>
    <property type="match status" value="1"/>
</dbReference>
<dbReference type="OrthoDB" id="408320at2759"/>
<feature type="domain" description="Beta galactosidase small chain/" evidence="7">
    <location>
        <begin position="761"/>
        <end position="1079"/>
    </location>
</feature>
<dbReference type="GO" id="GO:0005990">
    <property type="term" value="P:lactose catabolic process"/>
    <property type="evidence" value="ECO:0007669"/>
    <property type="project" value="TreeGrafter"/>
</dbReference>
<dbReference type="Pfam" id="PF02929">
    <property type="entry name" value="Bgal_small_N"/>
    <property type="match status" value="1"/>
</dbReference>
<dbReference type="InterPro" id="IPR050347">
    <property type="entry name" value="Bact_Beta-galactosidase"/>
</dbReference>
<dbReference type="GO" id="GO:0030246">
    <property type="term" value="F:carbohydrate binding"/>
    <property type="evidence" value="ECO:0007669"/>
    <property type="project" value="InterPro"/>
</dbReference>
<accession>A0A5N5D8F1</accession>
<dbReference type="InterPro" id="IPR008979">
    <property type="entry name" value="Galactose-bd-like_sf"/>
</dbReference>